<feature type="compositionally biased region" description="Basic and acidic residues" evidence="1">
    <location>
        <begin position="195"/>
        <end position="204"/>
    </location>
</feature>
<proteinExistence type="predicted"/>
<evidence type="ECO:0000256" key="1">
    <source>
        <dbReference type="SAM" id="MobiDB-lite"/>
    </source>
</evidence>
<name>A0A1V3X080_MYCKA</name>
<comment type="caution">
    <text evidence="2">The sequence shown here is derived from an EMBL/GenBank/DDBJ whole genome shotgun (WGS) entry which is preliminary data.</text>
</comment>
<organism evidence="2 3">
    <name type="scientific">Mycobacterium kansasii</name>
    <dbReference type="NCBI Taxonomy" id="1768"/>
    <lineage>
        <taxon>Bacteria</taxon>
        <taxon>Bacillati</taxon>
        <taxon>Actinomycetota</taxon>
        <taxon>Actinomycetes</taxon>
        <taxon>Mycobacteriales</taxon>
        <taxon>Mycobacteriaceae</taxon>
        <taxon>Mycobacterium</taxon>
    </lineage>
</organism>
<gene>
    <name evidence="2" type="ORF">BZL30_5691</name>
</gene>
<feature type="region of interest" description="Disordered" evidence="1">
    <location>
        <begin position="161"/>
        <end position="204"/>
    </location>
</feature>
<evidence type="ECO:0008006" key="4">
    <source>
        <dbReference type="Google" id="ProtNLM"/>
    </source>
</evidence>
<sequence length="204" mass="22073">MTRQQLDVQVKNGGLVRVWYGVYSAQTPDLLGRLAALDISMGQQAVACLGTAAALYGFDTENTTAIHVLDPGVRMRPTVGLMVHQRTGARLQRVSGRLATAPAWTAVEVARQLCRPRALAALDAALRSMRCNRSEIESAVTEQRGRRGIVAVRELPAACRPTSGIADGERSSARHHRPRVAAPGASISHSRPRRRAVEGRLRLA</sequence>
<evidence type="ECO:0000313" key="3">
    <source>
        <dbReference type="Proteomes" id="UP000189229"/>
    </source>
</evidence>
<dbReference type="Proteomes" id="UP000189229">
    <property type="component" value="Unassembled WGS sequence"/>
</dbReference>
<accession>A0A1V3X080</accession>
<evidence type="ECO:0000313" key="2">
    <source>
        <dbReference type="EMBL" id="OOK72196.1"/>
    </source>
</evidence>
<dbReference type="AlphaFoldDB" id="A0A1V3X080"/>
<protein>
    <recommendedName>
        <fullName evidence="4">AbiEi antitoxin C-terminal domain-containing protein</fullName>
    </recommendedName>
</protein>
<dbReference type="EMBL" id="MVBM01000005">
    <property type="protein sequence ID" value="OOK72196.1"/>
    <property type="molecule type" value="Genomic_DNA"/>
</dbReference>
<reference evidence="2 3" key="1">
    <citation type="submission" date="2017-02" db="EMBL/GenBank/DDBJ databases">
        <title>Complete genome sequences of Mycobacterium kansasii strains isolated from rhesus macaques.</title>
        <authorList>
            <person name="Panda A."/>
            <person name="Nagaraj S."/>
            <person name="Zhao X."/>
            <person name="Tettelin H."/>
            <person name="Detolla L.J."/>
        </authorList>
    </citation>
    <scope>NUCLEOTIDE SEQUENCE [LARGE SCALE GENOMIC DNA]</scope>
    <source>
        <strain evidence="2 3">11-3813</strain>
    </source>
</reference>